<dbReference type="AlphaFoldDB" id="A0A0D0E5I5"/>
<dbReference type="InterPro" id="IPR051609">
    <property type="entry name" value="NmrA/Isoflavone_reductase-like"/>
</dbReference>
<dbReference type="STRING" id="930991.A0A0D0E5I5"/>
<dbReference type="Pfam" id="PF05368">
    <property type="entry name" value="NmrA"/>
    <property type="match status" value="1"/>
</dbReference>
<evidence type="ECO:0000256" key="1">
    <source>
        <dbReference type="ARBA" id="ARBA00022857"/>
    </source>
</evidence>
<protein>
    <recommendedName>
        <fullName evidence="3">NmrA-like domain-containing protein</fullName>
    </recommendedName>
</protein>
<dbReference type="InParanoid" id="A0A0D0E5I5"/>
<keyword evidence="5" id="KW-1185">Reference proteome</keyword>
<evidence type="ECO:0000313" key="5">
    <source>
        <dbReference type="Proteomes" id="UP000054538"/>
    </source>
</evidence>
<dbReference type="PANTHER" id="PTHR47706">
    <property type="entry name" value="NMRA-LIKE FAMILY PROTEIN"/>
    <property type="match status" value="1"/>
</dbReference>
<dbReference type="EMBL" id="KN824846">
    <property type="protein sequence ID" value="KIK99911.1"/>
    <property type="molecule type" value="Genomic_DNA"/>
</dbReference>
<gene>
    <name evidence="4" type="ORF">PAXRUDRAFT_822183</name>
</gene>
<dbReference type="GO" id="GO:0016491">
    <property type="term" value="F:oxidoreductase activity"/>
    <property type="evidence" value="ECO:0007669"/>
    <property type="project" value="UniProtKB-KW"/>
</dbReference>
<dbReference type="PANTHER" id="PTHR47706:SF9">
    <property type="entry name" value="NMRA-LIKE DOMAIN-CONTAINING PROTEIN-RELATED"/>
    <property type="match status" value="1"/>
</dbReference>
<dbReference type="HOGENOM" id="CLU_044876_6_1_1"/>
<organism evidence="4 5">
    <name type="scientific">Paxillus rubicundulus Ve08.2h10</name>
    <dbReference type="NCBI Taxonomy" id="930991"/>
    <lineage>
        <taxon>Eukaryota</taxon>
        <taxon>Fungi</taxon>
        <taxon>Dikarya</taxon>
        <taxon>Basidiomycota</taxon>
        <taxon>Agaricomycotina</taxon>
        <taxon>Agaricomycetes</taxon>
        <taxon>Agaricomycetidae</taxon>
        <taxon>Boletales</taxon>
        <taxon>Paxilineae</taxon>
        <taxon>Paxillaceae</taxon>
        <taxon>Paxillus</taxon>
    </lineage>
</organism>
<sequence>MSSNTYTSFAVAGVGKTVGPPIIKSLLARGASVIVLTRSSSSKVLPEGAKAVQVDYTDVNAVTDALKEHSVDVVISTLAGDGFAAQIPLADAAKAAGVKLYVPSEFGIPTEGAEGGMLGSKQQTSVHLKSIGLPSLRLYTGLFQEYIPTVTTVADTGKFLILGKGEAPISFTAIPDIGEYLAYVLTTVPPEQLHDKVLRIEGHRATLREIGALYAGKAPIEYVDSIPSNVPFAHVREFLQKQFDAGAGSTGWDILTEKEGSEPAGGANKLYPGFKFKTVQETLGL</sequence>
<reference evidence="4 5" key="1">
    <citation type="submission" date="2014-04" db="EMBL/GenBank/DDBJ databases">
        <authorList>
            <consortium name="DOE Joint Genome Institute"/>
            <person name="Kuo A."/>
            <person name="Kohler A."/>
            <person name="Jargeat P."/>
            <person name="Nagy L.G."/>
            <person name="Floudas D."/>
            <person name="Copeland A."/>
            <person name="Barry K.W."/>
            <person name="Cichocki N."/>
            <person name="Veneault-Fourrey C."/>
            <person name="LaButti K."/>
            <person name="Lindquist E.A."/>
            <person name="Lipzen A."/>
            <person name="Lundell T."/>
            <person name="Morin E."/>
            <person name="Murat C."/>
            <person name="Sun H."/>
            <person name="Tunlid A."/>
            <person name="Henrissat B."/>
            <person name="Grigoriev I.V."/>
            <person name="Hibbett D.S."/>
            <person name="Martin F."/>
            <person name="Nordberg H.P."/>
            <person name="Cantor M.N."/>
            <person name="Hua S.X."/>
        </authorList>
    </citation>
    <scope>NUCLEOTIDE SEQUENCE [LARGE SCALE GENOMIC DNA]</scope>
    <source>
        <strain evidence="4 5">Ve08.2h10</strain>
    </source>
</reference>
<dbReference type="OrthoDB" id="5283654at2759"/>
<dbReference type="InterPro" id="IPR036291">
    <property type="entry name" value="NAD(P)-bd_dom_sf"/>
</dbReference>
<dbReference type="SUPFAM" id="SSF51735">
    <property type="entry name" value="NAD(P)-binding Rossmann-fold domains"/>
    <property type="match status" value="1"/>
</dbReference>
<accession>A0A0D0E5I5</accession>
<dbReference type="Proteomes" id="UP000054538">
    <property type="component" value="Unassembled WGS sequence"/>
</dbReference>
<reference evidence="5" key="2">
    <citation type="submission" date="2015-01" db="EMBL/GenBank/DDBJ databases">
        <title>Evolutionary Origins and Diversification of the Mycorrhizal Mutualists.</title>
        <authorList>
            <consortium name="DOE Joint Genome Institute"/>
            <consortium name="Mycorrhizal Genomics Consortium"/>
            <person name="Kohler A."/>
            <person name="Kuo A."/>
            <person name="Nagy L.G."/>
            <person name="Floudas D."/>
            <person name="Copeland A."/>
            <person name="Barry K.W."/>
            <person name="Cichocki N."/>
            <person name="Veneault-Fourrey C."/>
            <person name="LaButti K."/>
            <person name="Lindquist E.A."/>
            <person name="Lipzen A."/>
            <person name="Lundell T."/>
            <person name="Morin E."/>
            <person name="Murat C."/>
            <person name="Riley R."/>
            <person name="Ohm R."/>
            <person name="Sun H."/>
            <person name="Tunlid A."/>
            <person name="Henrissat B."/>
            <person name="Grigoriev I.V."/>
            <person name="Hibbett D.S."/>
            <person name="Martin F."/>
        </authorList>
    </citation>
    <scope>NUCLEOTIDE SEQUENCE [LARGE SCALE GENOMIC DNA]</scope>
    <source>
        <strain evidence="5">Ve08.2h10</strain>
    </source>
</reference>
<feature type="domain" description="NmrA-like" evidence="3">
    <location>
        <begin position="18"/>
        <end position="218"/>
    </location>
</feature>
<proteinExistence type="predicted"/>
<evidence type="ECO:0000313" key="4">
    <source>
        <dbReference type="EMBL" id="KIK99911.1"/>
    </source>
</evidence>
<dbReference type="InterPro" id="IPR008030">
    <property type="entry name" value="NmrA-like"/>
</dbReference>
<dbReference type="Gene3D" id="3.40.50.720">
    <property type="entry name" value="NAD(P)-binding Rossmann-like Domain"/>
    <property type="match status" value="1"/>
</dbReference>
<evidence type="ECO:0000259" key="3">
    <source>
        <dbReference type="Pfam" id="PF05368"/>
    </source>
</evidence>
<evidence type="ECO:0000256" key="2">
    <source>
        <dbReference type="ARBA" id="ARBA00023002"/>
    </source>
</evidence>
<keyword evidence="1" id="KW-0521">NADP</keyword>
<keyword evidence="2" id="KW-0560">Oxidoreductase</keyword>
<name>A0A0D0E5I5_9AGAM</name>